<dbReference type="InterPro" id="IPR000782">
    <property type="entry name" value="FAS1_domain"/>
</dbReference>
<protein>
    <submittedName>
        <fullName evidence="3">Fasciclin domain-containing protein</fullName>
    </submittedName>
</protein>
<keyword evidence="1" id="KW-0732">Signal</keyword>
<dbReference type="OrthoDB" id="1144324at2"/>
<name>A0A5C6RTE3_9BACT</name>
<dbReference type="SMART" id="SM00554">
    <property type="entry name" value="FAS1"/>
    <property type="match status" value="2"/>
</dbReference>
<dbReference type="Pfam" id="PF02469">
    <property type="entry name" value="Fasciclin"/>
    <property type="match status" value="2"/>
</dbReference>
<dbReference type="FunFam" id="2.30.180.10:FF:000032">
    <property type="entry name" value="Fasciclin domain-containing protein, putative"/>
    <property type="match status" value="2"/>
</dbReference>
<dbReference type="PROSITE" id="PS50213">
    <property type="entry name" value="FAS1"/>
    <property type="match status" value="2"/>
</dbReference>
<proteinExistence type="predicted"/>
<dbReference type="Proteomes" id="UP000321580">
    <property type="component" value="Unassembled WGS sequence"/>
</dbReference>
<gene>
    <name evidence="3" type="ORF">FRY97_06435</name>
</gene>
<feature type="domain" description="FAS1" evidence="2">
    <location>
        <begin position="46"/>
        <end position="185"/>
    </location>
</feature>
<evidence type="ECO:0000256" key="1">
    <source>
        <dbReference type="SAM" id="SignalP"/>
    </source>
</evidence>
<dbReference type="AlphaFoldDB" id="A0A5C6RTE3"/>
<accession>A0A5C6RTE3</accession>
<dbReference type="Gene3D" id="2.30.180.10">
    <property type="entry name" value="FAS1 domain"/>
    <property type="match status" value="2"/>
</dbReference>
<dbReference type="InterPro" id="IPR036378">
    <property type="entry name" value="FAS1_dom_sf"/>
</dbReference>
<dbReference type="SUPFAM" id="SSF82153">
    <property type="entry name" value="FAS1 domain"/>
    <property type="match status" value="2"/>
</dbReference>
<feature type="chain" id="PRO_5022880332" evidence="1">
    <location>
        <begin position="32"/>
        <end position="333"/>
    </location>
</feature>
<organism evidence="3 4">
    <name type="scientific">Phaeodactylibacter luteus</name>
    <dbReference type="NCBI Taxonomy" id="1564516"/>
    <lineage>
        <taxon>Bacteria</taxon>
        <taxon>Pseudomonadati</taxon>
        <taxon>Bacteroidota</taxon>
        <taxon>Saprospiria</taxon>
        <taxon>Saprospirales</taxon>
        <taxon>Haliscomenobacteraceae</taxon>
        <taxon>Phaeodactylibacter</taxon>
    </lineage>
</organism>
<evidence type="ECO:0000313" key="3">
    <source>
        <dbReference type="EMBL" id="TXB65621.1"/>
    </source>
</evidence>
<sequence>MIILQNLKIDKMKKSLLWLLALALISTTTFTSCDDDGDGDMPDPDPVTIVSFAANSDNYTTLAAAVQAAGLETALSGTGPFTVFAPDNDAFQALLDSNPDWNGLDDIPQEVLTAVLTNHVVSGEVTSAQLMSGYYTTLSATGFGDANVSLYVNLDNGVTLNGGPQVVAADNEVSNGVIHGVDAVIMPANIVTFATSNPALSTLVAALTRADLSTDFVAALNGDGPFTVFAPSNDAFAALLDSNPDWNSLDDIPAATLEAVLSYHVSAAGNVRSGDLMDQMEVPTLAENQSLQIDLSNPDQPQVVAANSTANIVAVDIQGTNGVVHVIDTVLLP</sequence>
<feature type="domain" description="FAS1" evidence="2">
    <location>
        <begin position="187"/>
        <end position="331"/>
    </location>
</feature>
<keyword evidence="4" id="KW-1185">Reference proteome</keyword>
<dbReference type="InterPro" id="IPR050904">
    <property type="entry name" value="Adhesion/Biosynth-related"/>
</dbReference>
<evidence type="ECO:0000313" key="4">
    <source>
        <dbReference type="Proteomes" id="UP000321580"/>
    </source>
</evidence>
<dbReference type="GO" id="GO:0005615">
    <property type="term" value="C:extracellular space"/>
    <property type="evidence" value="ECO:0007669"/>
    <property type="project" value="TreeGrafter"/>
</dbReference>
<comment type="caution">
    <text evidence="3">The sequence shown here is derived from an EMBL/GenBank/DDBJ whole genome shotgun (WGS) entry which is preliminary data.</text>
</comment>
<reference evidence="3 4" key="1">
    <citation type="submission" date="2019-08" db="EMBL/GenBank/DDBJ databases">
        <title>Genome of Phaeodactylibacter luteus.</title>
        <authorList>
            <person name="Bowman J.P."/>
        </authorList>
    </citation>
    <scope>NUCLEOTIDE SEQUENCE [LARGE SCALE GENOMIC DNA]</scope>
    <source>
        <strain evidence="3 4">KCTC 42180</strain>
    </source>
</reference>
<dbReference type="EMBL" id="VOOR01000009">
    <property type="protein sequence ID" value="TXB65621.1"/>
    <property type="molecule type" value="Genomic_DNA"/>
</dbReference>
<feature type="signal peptide" evidence="1">
    <location>
        <begin position="1"/>
        <end position="31"/>
    </location>
</feature>
<dbReference type="PANTHER" id="PTHR10900:SF77">
    <property type="entry name" value="FI19380P1"/>
    <property type="match status" value="1"/>
</dbReference>
<dbReference type="PANTHER" id="PTHR10900">
    <property type="entry name" value="PERIOSTIN-RELATED"/>
    <property type="match status" value="1"/>
</dbReference>
<evidence type="ECO:0000259" key="2">
    <source>
        <dbReference type="PROSITE" id="PS50213"/>
    </source>
</evidence>